<dbReference type="SUPFAM" id="SSF52200">
    <property type="entry name" value="Toll/Interleukin receptor TIR domain"/>
    <property type="match status" value="1"/>
</dbReference>
<evidence type="ECO:0000259" key="1">
    <source>
        <dbReference type="Pfam" id="PF13676"/>
    </source>
</evidence>
<dbReference type="PANTHER" id="PTHR46270:SF2">
    <property type="entry name" value="TIR DOMAIN-CONTAINING PROTEIN"/>
    <property type="match status" value="1"/>
</dbReference>
<dbReference type="eggNOG" id="ENOG502TC1J">
    <property type="taxonomic scope" value="Eukaryota"/>
</dbReference>
<proteinExistence type="predicted"/>
<dbReference type="OrthoDB" id="67198at2759"/>
<dbReference type="RefSeq" id="XP_004997942.1">
    <property type="nucleotide sequence ID" value="XM_004997885.1"/>
</dbReference>
<dbReference type="EMBL" id="GL832957">
    <property type="protein sequence ID" value="EGD78986.1"/>
    <property type="molecule type" value="Genomic_DNA"/>
</dbReference>
<dbReference type="KEGG" id="sre:PTSG_11812"/>
<gene>
    <name evidence="2" type="ORF">PTSG_11812</name>
</gene>
<keyword evidence="3" id="KW-1185">Reference proteome</keyword>
<feature type="domain" description="TIR" evidence="1">
    <location>
        <begin position="20"/>
        <end position="144"/>
    </location>
</feature>
<dbReference type="GeneID" id="16078538"/>
<protein>
    <recommendedName>
        <fullName evidence="1">TIR domain-containing protein</fullName>
    </recommendedName>
</protein>
<evidence type="ECO:0000313" key="3">
    <source>
        <dbReference type="Proteomes" id="UP000007799"/>
    </source>
</evidence>
<dbReference type="InterPro" id="IPR000157">
    <property type="entry name" value="TIR_dom"/>
</dbReference>
<accession>F2TZG2</accession>
<dbReference type="PANTHER" id="PTHR46270">
    <property type="entry name" value="ARMADILLO-TYPE FOLD-RELATED"/>
    <property type="match status" value="1"/>
</dbReference>
<dbReference type="AlphaFoldDB" id="F2TZG2"/>
<dbReference type="Gene3D" id="3.40.50.10140">
    <property type="entry name" value="Toll/interleukin-1 receptor homology (TIR) domain"/>
    <property type="match status" value="1"/>
</dbReference>
<name>F2TZG2_SALR5</name>
<dbReference type="InParanoid" id="F2TZG2"/>
<sequence>MSEFDVFLTHDWGVDGEGRNNHDRVAMVNTMLKAYGFNTWFDEERMSGHIVQQMCKGIDGSQVVLVFVTKRYISKVNAEHDDNCKKEFNYAVMRRTTTRMIPIVMEDAALDTRKWEGPLGMELGSHLYVRMTSDRHMRDNLEELVEKLDKLGVKPKTGSAPTPAQHEAAKVVPRETSFVDHDGDAIAFQVTPSGLSKFVNKQFRKAVTRFDYRPIDGDLRDQDGWGGKIAAKDRSRVINDLRLMCAEHGVRFRSYEAVAYVDNDGDRVMFCNSPDGLRKYVNGQFRKIVKSLRYRKSDHDLRDHEGWGGRLPAKDASVIIDQLAKTCRNIGVRFTTV</sequence>
<dbReference type="GO" id="GO:0007165">
    <property type="term" value="P:signal transduction"/>
    <property type="evidence" value="ECO:0007669"/>
    <property type="project" value="InterPro"/>
</dbReference>
<organism evidence="3">
    <name type="scientific">Salpingoeca rosetta (strain ATCC 50818 / BSB-021)</name>
    <dbReference type="NCBI Taxonomy" id="946362"/>
    <lineage>
        <taxon>Eukaryota</taxon>
        <taxon>Choanoflagellata</taxon>
        <taxon>Craspedida</taxon>
        <taxon>Salpingoecidae</taxon>
        <taxon>Salpingoeca</taxon>
    </lineage>
</organism>
<dbReference type="InterPro" id="IPR035897">
    <property type="entry name" value="Toll_tir_struct_dom_sf"/>
</dbReference>
<evidence type="ECO:0000313" key="2">
    <source>
        <dbReference type="EMBL" id="EGD78986.1"/>
    </source>
</evidence>
<dbReference type="Pfam" id="PF13676">
    <property type="entry name" value="TIR_2"/>
    <property type="match status" value="1"/>
</dbReference>
<reference evidence="2" key="1">
    <citation type="submission" date="2009-08" db="EMBL/GenBank/DDBJ databases">
        <title>Annotation of Salpingoeca rosetta.</title>
        <authorList>
            <consortium name="The Broad Institute Genome Sequencing Platform"/>
            <person name="Russ C."/>
            <person name="Cuomo C."/>
            <person name="Burger G."/>
            <person name="Gray M.W."/>
            <person name="Holland P.W.H."/>
            <person name="King N."/>
            <person name="Lang F.B.F."/>
            <person name="Roger A.J."/>
            <person name="Ruiz-Trillo I."/>
            <person name="Young S.K."/>
            <person name="Zeng Q."/>
            <person name="Gargeya S."/>
            <person name="Alvarado L."/>
            <person name="Berlin A."/>
            <person name="Chapman S.B."/>
            <person name="Chen Z."/>
            <person name="Freedman E."/>
            <person name="Gellesch M."/>
            <person name="Goldberg J."/>
            <person name="Griggs A."/>
            <person name="Gujja S."/>
            <person name="Heilman E."/>
            <person name="Heiman D."/>
            <person name="Howarth C."/>
            <person name="Mehta T."/>
            <person name="Neiman D."/>
            <person name="Pearson M."/>
            <person name="Roberts A."/>
            <person name="Saif S."/>
            <person name="Shea T."/>
            <person name="Shenoy N."/>
            <person name="Sisk P."/>
            <person name="Stolte C."/>
            <person name="Sykes S."/>
            <person name="White J."/>
            <person name="Yandava C."/>
            <person name="Haas B."/>
            <person name="Nusbaum C."/>
            <person name="Birren B."/>
        </authorList>
    </citation>
    <scope>NUCLEOTIDE SEQUENCE [LARGE SCALE GENOMIC DNA]</scope>
    <source>
        <strain evidence="2">ATCC 50818</strain>
    </source>
</reference>
<dbReference type="Proteomes" id="UP000007799">
    <property type="component" value="Unassembled WGS sequence"/>
</dbReference>